<keyword evidence="2" id="KW-1185">Reference proteome</keyword>
<accession>A0A2C6KR72</accession>
<dbReference type="RefSeq" id="XP_067920606.1">
    <property type="nucleotide sequence ID" value="XM_068067415.1"/>
</dbReference>
<dbReference type="GeneID" id="94430626"/>
<organism evidence="1 2">
    <name type="scientific">Cystoisospora suis</name>
    <dbReference type="NCBI Taxonomy" id="483139"/>
    <lineage>
        <taxon>Eukaryota</taxon>
        <taxon>Sar</taxon>
        <taxon>Alveolata</taxon>
        <taxon>Apicomplexa</taxon>
        <taxon>Conoidasida</taxon>
        <taxon>Coccidia</taxon>
        <taxon>Eucoccidiorida</taxon>
        <taxon>Eimeriorina</taxon>
        <taxon>Sarcocystidae</taxon>
        <taxon>Cystoisospora</taxon>
    </lineage>
</organism>
<dbReference type="VEuPathDB" id="ToxoDB:CSUI_007267"/>
<dbReference type="AlphaFoldDB" id="A0A2C6KR72"/>
<protein>
    <submittedName>
        <fullName evidence="1">Uncharacterized protein</fullName>
    </submittedName>
</protein>
<feature type="non-terminal residue" evidence="1">
    <location>
        <position position="1"/>
    </location>
</feature>
<sequence length="64" mass="7757">KLRREDECFFTSLGYLLVLTTKEKKKRNKRRRKFRKTAFLLSSVQPLRICMRLGGNRKRAREID</sequence>
<feature type="non-terminal residue" evidence="1">
    <location>
        <position position="64"/>
    </location>
</feature>
<evidence type="ECO:0000313" key="2">
    <source>
        <dbReference type="Proteomes" id="UP000221165"/>
    </source>
</evidence>
<name>A0A2C6KR72_9APIC</name>
<dbReference type="Proteomes" id="UP000221165">
    <property type="component" value="Unassembled WGS sequence"/>
</dbReference>
<reference evidence="1 2" key="1">
    <citation type="journal article" date="2017" name="Int. J. Parasitol.">
        <title>The genome of the protozoan parasite Cystoisospora suis and a reverse vaccinology approach to identify vaccine candidates.</title>
        <authorList>
            <person name="Palmieri N."/>
            <person name="Shrestha A."/>
            <person name="Ruttkowski B."/>
            <person name="Beck T."/>
            <person name="Vogl C."/>
            <person name="Tomley F."/>
            <person name="Blake D.P."/>
            <person name="Joachim A."/>
        </authorList>
    </citation>
    <scope>NUCLEOTIDE SEQUENCE [LARGE SCALE GENOMIC DNA]</scope>
    <source>
        <strain evidence="1 2">Wien I</strain>
    </source>
</reference>
<comment type="caution">
    <text evidence="1">The sequence shown here is derived from an EMBL/GenBank/DDBJ whole genome shotgun (WGS) entry which is preliminary data.</text>
</comment>
<dbReference type="EMBL" id="MIGC01003800">
    <property type="protein sequence ID" value="PHJ18902.1"/>
    <property type="molecule type" value="Genomic_DNA"/>
</dbReference>
<evidence type="ECO:0000313" key="1">
    <source>
        <dbReference type="EMBL" id="PHJ18902.1"/>
    </source>
</evidence>
<gene>
    <name evidence="1" type="ORF">CSUI_007267</name>
</gene>
<proteinExistence type="predicted"/>